<dbReference type="EMBL" id="HBUE01081382">
    <property type="protein sequence ID" value="CAG6477646.1"/>
    <property type="molecule type" value="Transcribed_RNA"/>
</dbReference>
<sequence length="224" mass="23927">MAIVTSQAGQKIWLYFRVPVCMCKLLNCVFLLIPTSEILPSEARNLELGQTTLDRETTNEHRLSRQTRRVPKSQNGGECHQHVYGREAGHPRAEAGVLSPQVLDAILCARGGGQVLSVLHENLLLQVRHGGNHRPDRAHQHPGTDGADGHLPNAGPLVWTVLEAQPEAVLRVLCARVPATLRTAPALDEEVDPESGAVPAGNSAAAACQPDTDARDPPGDAPGG</sequence>
<feature type="region of interest" description="Disordered" evidence="1">
    <location>
        <begin position="186"/>
        <end position="224"/>
    </location>
</feature>
<feature type="region of interest" description="Disordered" evidence="1">
    <location>
        <begin position="54"/>
        <end position="82"/>
    </location>
</feature>
<feature type="compositionally biased region" description="Basic and acidic residues" evidence="1">
    <location>
        <begin position="54"/>
        <end position="63"/>
    </location>
</feature>
<feature type="compositionally biased region" description="Low complexity" evidence="1">
    <location>
        <begin position="195"/>
        <end position="207"/>
    </location>
</feature>
<organism evidence="3">
    <name type="scientific">Culex pipiens</name>
    <name type="common">House mosquito</name>
    <dbReference type="NCBI Taxonomy" id="7175"/>
    <lineage>
        <taxon>Eukaryota</taxon>
        <taxon>Metazoa</taxon>
        <taxon>Ecdysozoa</taxon>
        <taxon>Arthropoda</taxon>
        <taxon>Hexapoda</taxon>
        <taxon>Insecta</taxon>
        <taxon>Pterygota</taxon>
        <taxon>Neoptera</taxon>
        <taxon>Endopterygota</taxon>
        <taxon>Diptera</taxon>
        <taxon>Nematocera</taxon>
        <taxon>Culicoidea</taxon>
        <taxon>Culicidae</taxon>
        <taxon>Culicinae</taxon>
        <taxon>Culicini</taxon>
        <taxon>Culex</taxon>
        <taxon>Culex</taxon>
    </lineage>
</organism>
<evidence type="ECO:0000256" key="1">
    <source>
        <dbReference type="SAM" id="MobiDB-lite"/>
    </source>
</evidence>
<evidence type="ECO:0000256" key="2">
    <source>
        <dbReference type="SAM" id="Phobius"/>
    </source>
</evidence>
<keyword evidence="2" id="KW-0472">Membrane</keyword>
<feature type="region of interest" description="Disordered" evidence="1">
    <location>
        <begin position="130"/>
        <end position="151"/>
    </location>
</feature>
<feature type="transmembrane region" description="Helical" evidence="2">
    <location>
        <begin position="12"/>
        <end position="33"/>
    </location>
</feature>
<keyword evidence="2" id="KW-0812">Transmembrane</keyword>
<reference evidence="3" key="1">
    <citation type="submission" date="2021-05" db="EMBL/GenBank/DDBJ databases">
        <authorList>
            <person name="Alioto T."/>
            <person name="Alioto T."/>
            <person name="Gomez Garrido J."/>
        </authorList>
    </citation>
    <scope>NUCLEOTIDE SEQUENCE</scope>
</reference>
<evidence type="ECO:0000313" key="3">
    <source>
        <dbReference type="EMBL" id="CAG6477646.1"/>
    </source>
</evidence>
<keyword evidence="2" id="KW-1133">Transmembrane helix</keyword>
<protein>
    <submittedName>
        <fullName evidence="3">(northern house mosquito) hypothetical protein</fullName>
    </submittedName>
</protein>
<accession>A0A8D8BL01</accession>
<proteinExistence type="predicted"/>
<dbReference type="AlphaFoldDB" id="A0A8D8BL01"/>
<name>A0A8D8BL01_CULPI</name>